<keyword evidence="3 6" id="KW-0812">Transmembrane</keyword>
<dbReference type="GO" id="GO:0043195">
    <property type="term" value="C:terminal bouton"/>
    <property type="evidence" value="ECO:0007669"/>
    <property type="project" value="TreeGrafter"/>
</dbReference>
<dbReference type="AlphaFoldDB" id="A0A085MJM1"/>
<keyword evidence="4 6" id="KW-1133">Transmembrane helix</keyword>
<dbReference type="EMBL" id="KL367524">
    <property type="protein sequence ID" value="KFD66523.1"/>
    <property type="molecule type" value="Genomic_DNA"/>
</dbReference>
<dbReference type="GO" id="GO:0030672">
    <property type="term" value="C:synaptic vesicle membrane"/>
    <property type="evidence" value="ECO:0007669"/>
    <property type="project" value="TreeGrafter"/>
</dbReference>
<evidence type="ECO:0000256" key="6">
    <source>
        <dbReference type="SAM" id="Phobius"/>
    </source>
</evidence>
<sequence>MGTTSAILDGLRSSRKALLFLVYAALFLDNMLLTTVVPIMPNYLFQLERRSLKVPKSNETALHRMDKYKAGKVNASNWEHLILVEENVRIGLMFGSKAIVQMLTNPCVSHVIKKIGYTIPMFSGFVVMFFATASKLTCLRSCFGVFAALVFAFGKSYSVLFFARSLQGVGSACTSTAGMGMLAEVYPDDQERGAAMGFALGGLALGVLVGPPFGGVMYKCCGKETPFLLLAMMSLCEGIFQLVILQPKVSQAQLKSSSFKALLTDQYILISSGAITIGNLGIAMLEPTLPLWMMDTMHATPATIASMSYLVGTNIFGPLAYRIGRWLSALIGLITIGGCLFAIPQSKNVYQLIIPTGCMGLAIGMIDASMFPHMGHIVDKRHSGIYGGVYAIADAAFCLAYAFGPVFGGPLIRSIGFPTMLYLIAILNFVYAPFLVSLRRMPEAVDETTSSELRKSKPFVGYQLFGQSAETANEDWYALYEER</sequence>
<dbReference type="InterPro" id="IPR036259">
    <property type="entry name" value="MFS_trans_sf"/>
</dbReference>
<feature type="transmembrane region" description="Helical" evidence="6">
    <location>
        <begin position="383"/>
        <end position="403"/>
    </location>
</feature>
<comment type="subcellular location">
    <subcellularLocation>
        <location evidence="1">Membrane</location>
        <topology evidence="1">Multi-pass membrane protein</topology>
    </subcellularLocation>
</comment>
<protein>
    <recommendedName>
        <fullName evidence="7">Major facilitator superfamily (MFS) profile domain-containing protein</fullName>
    </recommendedName>
</protein>
<accession>A0A085MJM1</accession>
<proteinExistence type="predicted"/>
<dbReference type="GO" id="GO:0015842">
    <property type="term" value="P:aminergic neurotransmitter loading into synaptic vesicle"/>
    <property type="evidence" value="ECO:0007669"/>
    <property type="project" value="TreeGrafter"/>
</dbReference>
<dbReference type="Proteomes" id="UP000030764">
    <property type="component" value="Unassembled WGS sequence"/>
</dbReference>
<keyword evidence="5 6" id="KW-0472">Membrane</keyword>
<gene>
    <name evidence="8" type="ORF">M513_01520</name>
    <name evidence="9" type="ORF">M514_01520</name>
</gene>
<dbReference type="SUPFAM" id="SSF103473">
    <property type="entry name" value="MFS general substrate transporter"/>
    <property type="match status" value="1"/>
</dbReference>
<dbReference type="Proteomes" id="UP000030758">
    <property type="component" value="Unassembled WGS sequence"/>
</dbReference>
<dbReference type="PANTHER" id="PTHR23506:SF23">
    <property type="entry name" value="GH10249P"/>
    <property type="match status" value="1"/>
</dbReference>
<evidence type="ECO:0000313" key="8">
    <source>
        <dbReference type="EMBL" id="KFD57417.1"/>
    </source>
</evidence>
<dbReference type="EMBL" id="KL363188">
    <property type="protein sequence ID" value="KFD57417.1"/>
    <property type="molecule type" value="Genomic_DNA"/>
</dbReference>
<feature type="transmembrane region" description="Helical" evidence="6">
    <location>
        <begin position="266"/>
        <end position="285"/>
    </location>
</feature>
<evidence type="ECO:0000256" key="5">
    <source>
        <dbReference type="ARBA" id="ARBA00023136"/>
    </source>
</evidence>
<dbReference type="GO" id="GO:0005335">
    <property type="term" value="F:serotonin:sodium:chloride symporter activity"/>
    <property type="evidence" value="ECO:0007669"/>
    <property type="project" value="TreeGrafter"/>
</dbReference>
<keyword evidence="10" id="KW-1185">Reference proteome</keyword>
<evidence type="ECO:0000256" key="1">
    <source>
        <dbReference type="ARBA" id="ARBA00004141"/>
    </source>
</evidence>
<evidence type="ECO:0000313" key="10">
    <source>
        <dbReference type="Proteomes" id="UP000030764"/>
    </source>
</evidence>
<name>A0A085MJM1_9BILA</name>
<feature type="transmembrane region" description="Helical" evidence="6">
    <location>
        <begin position="415"/>
        <end position="436"/>
    </location>
</feature>
<dbReference type="PANTHER" id="PTHR23506">
    <property type="entry name" value="GH10249P"/>
    <property type="match status" value="1"/>
</dbReference>
<evidence type="ECO:0000256" key="3">
    <source>
        <dbReference type="ARBA" id="ARBA00022692"/>
    </source>
</evidence>
<dbReference type="InterPro" id="IPR050930">
    <property type="entry name" value="MFS_Vesicular_Transporter"/>
</dbReference>
<dbReference type="InterPro" id="IPR011701">
    <property type="entry name" value="MFS"/>
</dbReference>
<evidence type="ECO:0000259" key="7">
    <source>
        <dbReference type="PROSITE" id="PS50850"/>
    </source>
</evidence>
<evidence type="ECO:0000256" key="4">
    <source>
        <dbReference type="ARBA" id="ARBA00022989"/>
    </source>
</evidence>
<organism evidence="8 10">
    <name type="scientific">Trichuris suis</name>
    <name type="common">pig whipworm</name>
    <dbReference type="NCBI Taxonomy" id="68888"/>
    <lineage>
        <taxon>Eukaryota</taxon>
        <taxon>Metazoa</taxon>
        <taxon>Ecdysozoa</taxon>
        <taxon>Nematoda</taxon>
        <taxon>Enoplea</taxon>
        <taxon>Dorylaimia</taxon>
        <taxon>Trichinellida</taxon>
        <taxon>Trichuridae</taxon>
        <taxon>Trichuris</taxon>
    </lineage>
</organism>
<dbReference type="InterPro" id="IPR020846">
    <property type="entry name" value="MFS_dom"/>
</dbReference>
<dbReference type="Pfam" id="PF07690">
    <property type="entry name" value="MFS_1"/>
    <property type="match status" value="1"/>
</dbReference>
<feature type="transmembrane region" description="Helical" evidence="6">
    <location>
        <begin position="323"/>
        <end position="343"/>
    </location>
</feature>
<feature type="transmembrane region" description="Helical" evidence="6">
    <location>
        <begin position="143"/>
        <end position="163"/>
    </location>
</feature>
<reference evidence="8 10" key="1">
    <citation type="journal article" date="2014" name="Nat. Genet.">
        <title>Genome and transcriptome of the porcine whipworm Trichuris suis.</title>
        <authorList>
            <person name="Jex A.R."/>
            <person name="Nejsum P."/>
            <person name="Schwarz E.M."/>
            <person name="Hu L."/>
            <person name="Young N.D."/>
            <person name="Hall R.S."/>
            <person name="Korhonen P.K."/>
            <person name="Liao S."/>
            <person name="Thamsborg S."/>
            <person name="Xia J."/>
            <person name="Xu P."/>
            <person name="Wang S."/>
            <person name="Scheerlinck J.P."/>
            <person name="Hofmann A."/>
            <person name="Sternberg P.W."/>
            <person name="Wang J."/>
            <person name="Gasser R.B."/>
        </authorList>
    </citation>
    <scope>NUCLEOTIDE SEQUENCE [LARGE SCALE GENOMIC DNA]</scope>
    <source>
        <strain evidence="9">DCEP-RM93F</strain>
        <strain evidence="8">DCEP-RM93M</strain>
    </source>
</reference>
<feature type="transmembrane region" description="Helical" evidence="6">
    <location>
        <begin position="17"/>
        <end position="40"/>
    </location>
</feature>
<keyword evidence="2" id="KW-0813">Transport</keyword>
<feature type="transmembrane region" description="Helical" evidence="6">
    <location>
        <begin position="115"/>
        <end position="131"/>
    </location>
</feature>
<dbReference type="Gene3D" id="1.20.1250.20">
    <property type="entry name" value="MFS general substrate transporter like domains"/>
    <property type="match status" value="1"/>
</dbReference>
<feature type="transmembrane region" description="Helical" evidence="6">
    <location>
        <begin position="349"/>
        <end position="371"/>
    </location>
</feature>
<feature type="domain" description="Major facilitator superfamily (MFS) profile" evidence="7">
    <location>
        <begin position="18"/>
        <end position="440"/>
    </location>
</feature>
<evidence type="ECO:0000256" key="2">
    <source>
        <dbReference type="ARBA" id="ARBA00022448"/>
    </source>
</evidence>
<dbReference type="PROSITE" id="PS50850">
    <property type="entry name" value="MFS"/>
    <property type="match status" value="1"/>
</dbReference>
<evidence type="ECO:0000313" key="9">
    <source>
        <dbReference type="EMBL" id="KFD66523.1"/>
    </source>
</evidence>
<feature type="transmembrane region" description="Helical" evidence="6">
    <location>
        <begin position="291"/>
        <end position="311"/>
    </location>
</feature>
<feature type="transmembrane region" description="Helical" evidence="6">
    <location>
        <begin position="193"/>
        <end position="214"/>
    </location>
</feature>
<dbReference type="CDD" id="cd17384">
    <property type="entry name" value="MFS_SLC18A1_2_VAT1_2"/>
    <property type="match status" value="1"/>
</dbReference>